<reference evidence="2" key="1">
    <citation type="submission" date="2021-12" db="EMBL/GenBank/DDBJ databases">
        <authorList>
            <person name="Zaccaron A."/>
            <person name="Stergiopoulos I."/>
        </authorList>
    </citation>
    <scope>NUCLEOTIDE SEQUENCE</scope>
    <source>
        <strain evidence="2">Race5_Kim</strain>
    </source>
</reference>
<dbReference type="GeneID" id="71982539"/>
<gene>
    <name evidence="2" type="ORF">CLAFUR5_02661</name>
</gene>
<evidence type="ECO:0000256" key="1">
    <source>
        <dbReference type="SAM" id="MobiDB-lite"/>
    </source>
</evidence>
<proteinExistence type="predicted"/>
<name>A0A9Q8P5B4_PASFU</name>
<keyword evidence="3" id="KW-1185">Reference proteome</keyword>
<dbReference type="OrthoDB" id="3890337at2759"/>
<accession>A0A9Q8P5B4</accession>
<evidence type="ECO:0000313" key="2">
    <source>
        <dbReference type="EMBL" id="UJO13726.1"/>
    </source>
</evidence>
<dbReference type="KEGG" id="ffu:CLAFUR5_02661"/>
<dbReference type="AlphaFoldDB" id="A0A9Q8P5B4"/>
<reference evidence="2" key="2">
    <citation type="journal article" date="2022" name="Microb. Genom.">
        <title>A chromosome-scale genome assembly of the tomato pathogen Cladosporium fulvum reveals a compartmentalized genome architecture and the presence of a dispensable chromosome.</title>
        <authorList>
            <person name="Zaccaron A.Z."/>
            <person name="Chen L.H."/>
            <person name="Samaras A."/>
            <person name="Stergiopoulos I."/>
        </authorList>
    </citation>
    <scope>NUCLEOTIDE SEQUENCE</scope>
    <source>
        <strain evidence="2">Race5_Kim</strain>
    </source>
</reference>
<organism evidence="2 3">
    <name type="scientific">Passalora fulva</name>
    <name type="common">Tomato leaf mold</name>
    <name type="synonym">Cladosporium fulvum</name>
    <dbReference type="NCBI Taxonomy" id="5499"/>
    <lineage>
        <taxon>Eukaryota</taxon>
        <taxon>Fungi</taxon>
        <taxon>Dikarya</taxon>
        <taxon>Ascomycota</taxon>
        <taxon>Pezizomycotina</taxon>
        <taxon>Dothideomycetes</taxon>
        <taxon>Dothideomycetidae</taxon>
        <taxon>Mycosphaerellales</taxon>
        <taxon>Mycosphaerellaceae</taxon>
        <taxon>Fulvia</taxon>
    </lineage>
</organism>
<sequence length="525" mass="58994">MAGIVEGVLQSLKRTLGRALGKQNPKQGQSNVQDLLPSRNNGTPGQEPAVNTTVGGSTTGSRTVPELRQSEAGSLSGARSSRRQEADTSVQAQNDNSAMPRPDLTAEIVDLEHEGNPRKVLMLTEDVIHQLQSTVHLGREIRDTQGALEARRALVNEYRDYATAEQERQQNIFFEDPIEGNNDRRKRARTKGEFLSARLQEADGDERALDDRLAQLDEKAVNQVRMTAGYLNQVLIRGSLVGTDSVDRHETASDVAFRDRYTVPEASSDVDDNREADAIREDDEAIHNPASQILSEAQIAEREYRQKLLDLERAQTRFDRYQMVRDIEAAAFRQRLEAGQHVHENILDFDLRHYQRGQDLTRELIQAEEQLALAKARAVKLGVSITDDDLSSGFVEDSQDGSMLDAREPRQRVDLPRVLDWAAILPETTDPQNSARGFWDSLYHARGLTVKSEEWPELDAWNPGPELRSSDSASVVAEGHEKRRIEKHRATTTTKSVLDATKAHWGLHNDRGLTAAQWDRGHRMW</sequence>
<dbReference type="Proteomes" id="UP000756132">
    <property type="component" value="Chromosome 2"/>
</dbReference>
<feature type="compositionally biased region" description="Polar residues" evidence="1">
    <location>
        <begin position="24"/>
        <end position="44"/>
    </location>
</feature>
<feature type="region of interest" description="Disordered" evidence="1">
    <location>
        <begin position="19"/>
        <end position="102"/>
    </location>
</feature>
<dbReference type="RefSeq" id="XP_047758092.1">
    <property type="nucleotide sequence ID" value="XM_047901809.1"/>
</dbReference>
<dbReference type="EMBL" id="CP090164">
    <property type="protein sequence ID" value="UJO13726.1"/>
    <property type="molecule type" value="Genomic_DNA"/>
</dbReference>
<feature type="compositionally biased region" description="Low complexity" evidence="1">
    <location>
        <begin position="52"/>
        <end position="79"/>
    </location>
</feature>
<feature type="compositionally biased region" description="Polar residues" evidence="1">
    <location>
        <begin position="87"/>
        <end position="97"/>
    </location>
</feature>
<evidence type="ECO:0000313" key="3">
    <source>
        <dbReference type="Proteomes" id="UP000756132"/>
    </source>
</evidence>
<protein>
    <submittedName>
        <fullName evidence="2">Uncharacterized protein</fullName>
    </submittedName>
</protein>